<gene>
    <name evidence="3" type="ORF">K461DRAFT_282628</name>
</gene>
<feature type="compositionally biased region" description="Basic and acidic residues" evidence="2">
    <location>
        <begin position="1"/>
        <end position="10"/>
    </location>
</feature>
<feature type="compositionally biased region" description="Low complexity" evidence="2">
    <location>
        <begin position="108"/>
        <end position="117"/>
    </location>
</feature>
<evidence type="ECO:0000256" key="1">
    <source>
        <dbReference type="SAM" id="Coils"/>
    </source>
</evidence>
<sequence>MGDFAIEFRPKRLTSNNSPLPPCDPGGPSRVSAMFKRRNGPTQKEQMHIGQPQLLHTTYDQNLMPKWSGLVASNAPSERLDESLETGSVFRPGRDQSGSPPFLDENSGDFSTSSSNSQLPPHPLRSHLRTQSELPSIPSSQTSVNSVQSKAHSKSRKTSASISSHIPLFQNQLARARKSPDPSEAEYSADSLGASGQTRGPGGSMTWDEQQLNSDPRYQVSVAVSPANQRIGKAKKGSWTERAARIRKDTFDSRPPWKGGSGRSALVDPVSDTSVPRTASRYTAVRDMPRGRMNESESDNSLGVASSRSGGRDMSPVSMMGGRYEEDYDTIARNDSTLDYEDKDVSPLVTPSSATPSIKDLPWTSSRPVTRKPVGLRNASSGGHSSLILEREEEDDTPYVKPNQGAVSSANKDKILPPLLPIPSDNSTVSRFSWTTVNTVTTSQLDSPPPSPHVPSVPPLPLYQENARSGHGSFAKPPTPPLVDSEGDAVEKALPKAPMASQSMSHVEALAAQEAELTMRRRNIQRIIQELLQVENASPLEIDWKTSKAIKKKLEERREQLADVEREQHELGLAIARARRKADREDGIESGLWVRRITG</sequence>
<feature type="compositionally biased region" description="Polar residues" evidence="2">
    <location>
        <begin position="271"/>
        <end position="281"/>
    </location>
</feature>
<feature type="region of interest" description="Disordered" evidence="2">
    <location>
        <begin position="441"/>
        <end position="486"/>
    </location>
</feature>
<comment type="caution">
    <text evidence="3">The sequence shown here is derived from an EMBL/GenBank/DDBJ whole genome shotgun (WGS) entry which is preliminary data.</text>
</comment>
<feature type="region of interest" description="Disordered" evidence="2">
    <location>
        <begin position="223"/>
        <end position="318"/>
    </location>
</feature>
<feature type="compositionally biased region" description="Polar residues" evidence="2">
    <location>
        <begin position="299"/>
        <end position="309"/>
    </location>
</feature>
<dbReference type="PANTHER" id="PTHR42023:SF1">
    <property type="entry name" value="BHLH DOMAIN-CONTAINING PROTEIN"/>
    <property type="match status" value="1"/>
</dbReference>
<evidence type="ECO:0000313" key="4">
    <source>
        <dbReference type="Proteomes" id="UP000799439"/>
    </source>
</evidence>
<feature type="region of interest" description="Disordered" evidence="2">
    <location>
        <begin position="342"/>
        <end position="414"/>
    </location>
</feature>
<feature type="compositionally biased region" description="Polar residues" evidence="2">
    <location>
        <begin position="129"/>
        <end position="150"/>
    </location>
</feature>
<dbReference type="Proteomes" id="UP000799439">
    <property type="component" value="Unassembled WGS sequence"/>
</dbReference>
<feature type="compositionally biased region" description="Pro residues" evidence="2">
    <location>
        <begin position="447"/>
        <end position="461"/>
    </location>
</feature>
<evidence type="ECO:0000256" key="2">
    <source>
        <dbReference type="SAM" id="MobiDB-lite"/>
    </source>
</evidence>
<feature type="compositionally biased region" description="Basic and acidic residues" evidence="2">
    <location>
        <begin position="238"/>
        <end position="252"/>
    </location>
</feature>
<dbReference type="OrthoDB" id="4507572at2759"/>
<name>A0A9P4IQH1_9PEZI</name>
<accession>A0A9P4IQH1</accession>
<proteinExistence type="predicted"/>
<reference evidence="3" key="1">
    <citation type="journal article" date="2020" name="Stud. Mycol.">
        <title>101 Dothideomycetes genomes: a test case for predicting lifestyles and emergence of pathogens.</title>
        <authorList>
            <person name="Haridas S."/>
            <person name="Albert R."/>
            <person name="Binder M."/>
            <person name="Bloem J."/>
            <person name="Labutti K."/>
            <person name="Salamov A."/>
            <person name="Andreopoulos B."/>
            <person name="Baker S."/>
            <person name="Barry K."/>
            <person name="Bills G."/>
            <person name="Bluhm B."/>
            <person name="Cannon C."/>
            <person name="Castanera R."/>
            <person name="Culley D."/>
            <person name="Daum C."/>
            <person name="Ezra D."/>
            <person name="Gonzalez J."/>
            <person name="Henrissat B."/>
            <person name="Kuo A."/>
            <person name="Liang C."/>
            <person name="Lipzen A."/>
            <person name="Lutzoni F."/>
            <person name="Magnuson J."/>
            <person name="Mondo S."/>
            <person name="Nolan M."/>
            <person name="Ohm R."/>
            <person name="Pangilinan J."/>
            <person name="Park H.-J."/>
            <person name="Ramirez L."/>
            <person name="Alfaro M."/>
            <person name="Sun H."/>
            <person name="Tritt A."/>
            <person name="Yoshinaga Y."/>
            <person name="Zwiers L.-H."/>
            <person name="Turgeon B."/>
            <person name="Goodwin S."/>
            <person name="Spatafora J."/>
            <person name="Crous P."/>
            <person name="Grigoriev I."/>
        </authorList>
    </citation>
    <scope>NUCLEOTIDE SEQUENCE</scope>
    <source>
        <strain evidence="3">CBS 260.36</strain>
    </source>
</reference>
<dbReference type="AlphaFoldDB" id="A0A9P4IQH1"/>
<keyword evidence="4" id="KW-1185">Reference proteome</keyword>
<keyword evidence="1" id="KW-0175">Coiled coil</keyword>
<dbReference type="EMBL" id="ML996093">
    <property type="protein sequence ID" value="KAF2148208.1"/>
    <property type="molecule type" value="Genomic_DNA"/>
</dbReference>
<dbReference type="PANTHER" id="PTHR42023">
    <property type="entry name" value="BHLH DOMAIN-CONTAINING PROTEIN"/>
    <property type="match status" value="1"/>
</dbReference>
<feature type="coiled-coil region" evidence="1">
    <location>
        <begin position="547"/>
        <end position="581"/>
    </location>
</feature>
<feature type="region of interest" description="Disordered" evidence="2">
    <location>
        <begin position="1"/>
        <end position="48"/>
    </location>
</feature>
<protein>
    <submittedName>
        <fullName evidence="3">Uncharacterized protein</fullName>
    </submittedName>
</protein>
<feature type="region of interest" description="Disordered" evidence="2">
    <location>
        <begin position="74"/>
        <end position="210"/>
    </location>
</feature>
<evidence type="ECO:0000313" key="3">
    <source>
        <dbReference type="EMBL" id="KAF2148208.1"/>
    </source>
</evidence>
<organism evidence="3 4">
    <name type="scientific">Myriangium duriaei CBS 260.36</name>
    <dbReference type="NCBI Taxonomy" id="1168546"/>
    <lineage>
        <taxon>Eukaryota</taxon>
        <taxon>Fungi</taxon>
        <taxon>Dikarya</taxon>
        <taxon>Ascomycota</taxon>
        <taxon>Pezizomycotina</taxon>
        <taxon>Dothideomycetes</taxon>
        <taxon>Dothideomycetidae</taxon>
        <taxon>Myriangiales</taxon>
        <taxon>Myriangiaceae</taxon>
        <taxon>Myriangium</taxon>
    </lineage>
</organism>